<evidence type="ECO:0000313" key="2">
    <source>
        <dbReference type="Proteomes" id="UP000595437"/>
    </source>
</evidence>
<reference evidence="2" key="1">
    <citation type="submission" date="2021-01" db="EMBL/GenBank/DDBJ databases">
        <title>Caligus Genome Assembly.</title>
        <authorList>
            <person name="Gallardo-Escarate C."/>
        </authorList>
    </citation>
    <scope>NUCLEOTIDE SEQUENCE [LARGE SCALE GENOMIC DNA]</scope>
</reference>
<feature type="non-terminal residue" evidence="1">
    <location>
        <position position="125"/>
    </location>
</feature>
<dbReference type="AlphaFoldDB" id="A0A7T8K8R5"/>
<dbReference type="EMBL" id="CP045897">
    <property type="protein sequence ID" value="QQP51102.1"/>
    <property type="molecule type" value="Genomic_DNA"/>
</dbReference>
<feature type="non-terminal residue" evidence="1">
    <location>
        <position position="1"/>
    </location>
</feature>
<gene>
    <name evidence="1" type="ORF">FKW44_012339</name>
</gene>
<sequence length="125" mass="14436">EKLCFFQSIINCIKSDSRPTILIGDLNVDFNGNLDSYPNRALLTKLIRQLNFVDVVRKLGSDNEYSWKSGRKSSRIDHALMTPWLSSFAKRVVYKYVPSSDHRLLCVDLFCSSVKKKFRTPSWVT</sequence>
<keyword evidence="2" id="KW-1185">Reference proteome</keyword>
<evidence type="ECO:0000313" key="1">
    <source>
        <dbReference type="EMBL" id="QQP51102.1"/>
    </source>
</evidence>
<dbReference type="InterPro" id="IPR036691">
    <property type="entry name" value="Endo/exonu/phosph_ase_sf"/>
</dbReference>
<protein>
    <recommendedName>
        <fullName evidence="3">Endonuclease/exonuclease/phosphatase domain-containing protein</fullName>
    </recommendedName>
</protein>
<name>A0A7T8K8R5_CALRO</name>
<organism evidence="1 2">
    <name type="scientific">Caligus rogercresseyi</name>
    <name type="common">Sea louse</name>
    <dbReference type="NCBI Taxonomy" id="217165"/>
    <lineage>
        <taxon>Eukaryota</taxon>
        <taxon>Metazoa</taxon>
        <taxon>Ecdysozoa</taxon>
        <taxon>Arthropoda</taxon>
        <taxon>Crustacea</taxon>
        <taxon>Multicrustacea</taxon>
        <taxon>Hexanauplia</taxon>
        <taxon>Copepoda</taxon>
        <taxon>Siphonostomatoida</taxon>
        <taxon>Caligidae</taxon>
        <taxon>Caligus</taxon>
    </lineage>
</organism>
<evidence type="ECO:0008006" key="3">
    <source>
        <dbReference type="Google" id="ProtNLM"/>
    </source>
</evidence>
<dbReference type="Proteomes" id="UP000595437">
    <property type="component" value="Chromosome 8"/>
</dbReference>
<accession>A0A7T8K8R5</accession>
<proteinExistence type="predicted"/>
<dbReference type="SUPFAM" id="SSF56219">
    <property type="entry name" value="DNase I-like"/>
    <property type="match status" value="1"/>
</dbReference>
<dbReference type="Gene3D" id="3.60.10.10">
    <property type="entry name" value="Endonuclease/exonuclease/phosphatase"/>
    <property type="match status" value="1"/>
</dbReference>